<evidence type="ECO:0000313" key="2">
    <source>
        <dbReference type="Proteomes" id="UP001497644"/>
    </source>
</evidence>
<protein>
    <submittedName>
        <fullName evidence="1">Uncharacterized protein</fullName>
    </submittedName>
</protein>
<dbReference type="AlphaFoldDB" id="A0AAV2P947"/>
<proteinExistence type="predicted"/>
<dbReference type="Proteomes" id="UP001497644">
    <property type="component" value="Chromosome 9"/>
</dbReference>
<gene>
    <name evidence="1" type="ORF">LPLAT_LOCUS14074</name>
</gene>
<dbReference type="EMBL" id="OZ034832">
    <property type="protein sequence ID" value="CAL1689078.1"/>
    <property type="molecule type" value="Genomic_DNA"/>
</dbReference>
<accession>A0AAV2P947</accession>
<organism evidence="1 2">
    <name type="scientific">Lasius platythorax</name>
    <dbReference type="NCBI Taxonomy" id="488582"/>
    <lineage>
        <taxon>Eukaryota</taxon>
        <taxon>Metazoa</taxon>
        <taxon>Ecdysozoa</taxon>
        <taxon>Arthropoda</taxon>
        <taxon>Hexapoda</taxon>
        <taxon>Insecta</taxon>
        <taxon>Pterygota</taxon>
        <taxon>Neoptera</taxon>
        <taxon>Endopterygota</taxon>
        <taxon>Hymenoptera</taxon>
        <taxon>Apocrita</taxon>
        <taxon>Aculeata</taxon>
        <taxon>Formicoidea</taxon>
        <taxon>Formicidae</taxon>
        <taxon>Formicinae</taxon>
        <taxon>Lasius</taxon>
        <taxon>Lasius</taxon>
    </lineage>
</organism>
<name>A0AAV2P947_9HYME</name>
<keyword evidence="2" id="KW-1185">Reference proteome</keyword>
<reference evidence="1" key="1">
    <citation type="submission" date="2024-04" db="EMBL/GenBank/DDBJ databases">
        <authorList>
            <consortium name="Molecular Ecology Group"/>
        </authorList>
    </citation>
    <scope>NUCLEOTIDE SEQUENCE</scope>
</reference>
<sequence length="107" mass="12262">MNALRINSGCFRAVHVFQHQPAWHVALKYTCTTCTLEMYINASSWDFAHRLFEERHFEGNLSSCTRLEVCGPHVTYIVSIFGLKRIVYTSHDGNVKYADAETHPKVS</sequence>
<evidence type="ECO:0000313" key="1">
    <source>
        <dbReference type="EMBL" id="CAL1689078.1"/>
    </source>
</evidence>